<protein>
    <submittedName>
        <fullName evidence="1">Uncharacterized protein</fullName>
    </submittedName>
</protein>
<reference evidence="1" key="2">
    <citation type="submission" date="2021-04" db="EMBL/GenBank/DDBJ databases">
        <authorList>
            <person name="Gilroy R."/>
        </authorList>
    </citation>
    <scope>NUCLEOTIDE SEQUENCE</scope>
    <source>
        <strain evidence="1">ChiHecec2B26-446</strain>
    </source>
</reference>
<accession>A0A9D1PW23</accession>
<dbReference type="Proteomes" id="UP000886752">
    <property type="component" value="Unassembled WGS sequence"/>
</dbReference>
<evidence type="ECO:0000313" key="1">
    <source>
        <dbReference type="EMBL" id="HIW00368.1"/>
    </source>
</evidence>
<dbReference type="AlphaFoldDB" id="A0A9D1PW23"/>
<name>A0A9D1PW23_9BACT</name>
<reference evidence="1" key="1">
    <citation type="journal article" date="2021" name="PeerJ">
        <title>Extensive microbial diversity within the chicken gut microbiome revealed by metagenomics and culture.</title>
        <authorList>
            <person name="Gilroy R."/>
            <person name="Ravi A."/>
            <person name="Getino M."/>
            <person name="Pursley I."/>
            <person name="Horton D.L."/>
            <person name="Alikhan N.F."/>
            <person name="Baker D."/>
            <person name="Gharbi K."/>
            <person name="Hall N."/>
            <person name="Watson M."/>
            <person name="Adriaenssens E.M."/>
            <person name="Foster-Nyarko E."/>
            <person name="Jarju S."/>
            <person name="Secka A."/>
            <person name="Antonio M."/>
            <person name="Oren A."/>
            <person name="Chaudhuri R.R."/>
            <person name="La Ragione R."/>
            <person name="Hildebrand F."/>
            <person name="Pallen M.J."/>
        </authorList>
    </citation>
    <scope>NUCLEOTIDE SEQUENCE</scope>
    <source>
        <strain evidence="1">ChiHecec2B26-446</strain>
    </source>
</reference>
<gene>
    <name evidence="1" type="ORF">H9894_04190</name>
</gene>
<dbReference type="EMBL" id="DXHV01000044">
    <property type="protein sequence ID" value="HIW00368.1"/>
    <property type="molecule type" value="Genomic_DNA"/>
</dbReference>
<sequence length="73" mass="8572">MTVEEARVCLREVLQELTNDEYPLVWIGEVVKETPEEYFIEGNICNEETMSSMLIRAFAVHKTRRDVRMVLLP</sequence>
<proteinExistence type="predicted"/>
<comment type="caution">
    <text evidence="1">The sequence shown here is derived from an EMBL/GenBank/DDBJ whole genome shotgun (WGS) entry which is preliminary data.</text>
</comment>
<organism evidence="1 2">
    <name type="scientific">Candidatus Desulfovibrio intestinipullorum</name>
    <dbReference type="NCBI Taxonomy" id="2838536"/>
    <lineage>
        <taxon>Bacteria</taxon>
        <taxon>Pseudomonadati</taxon>
        <taxon>Thermodesulfobacteriota</taxon>
        <taxon>Desulfovibrionia</taxon>
        <taxon>Desulfovibrionales</taxon>
        <taxon>Desulfovibrionaceae</taxon>
        <taxon>Desulfovibrio</taxon>
    </lineage>
</organism>
<evidence type="ECO:0000313" key="2">
    <source>
        <dbReference type="Proteomes" id="UP000886752"/>
    </source>
</evidence>